<feature type="transmembrane region" description="Helical" evidence="8">
    <location>
        <begin position="362"/>
        <end position="385"/>
    </location>
</feature>
<dbReference type="OrthoDB" id="18170at2759"/>
<evidence type="ECO:0000256" key="7">
    <source>
        <dbReference type="ARBA" id="ARBA00023136"/>
    </source>
</evidence>
<name>A0A9Q3E9R3_9BASI</name>
<dbReference type="InterPro" id="IPR044878">
    <property type="entry name" value="UbiA_sf"/>
</dbReference>
<dbReference type="GO" id="GO:0016765">
    <property type="term" value="F:transferase activity, transferring alkyl or aryl (other than methyl) groups"/>
    <property type="evidence" value="ECO:0007669"/>
    <property type="project" value="InterPro"/>
</dbReference>
<comment type="cofactor">
    <cofactor evidence="1">
        <name>Mg(2+)</name>
        <dbReference type="ChEBI" id="CHEBI:18420"/>
    </cofactor>
</comment>
<dbReference type="Gene3D" id="1.20.120.1780">
    <property type="entry name" value="UbiA prenyltransferase"/>
    <property type="match status" value="1"/>
</dbReference>
<evidence type="ECO:0000256" key="6">
    <source>
        <dbReference type="ARBA" id="ARBA00022989"/>
    </source>
</evidence>
<accession>A0A9Q3E9R3</accession>
<keyword evidence="5 8" id="KW-0812">Transmembrane</keyword>
<keyword evidence="10" id="KW-1185">Reference proteome</keyword>
<gene>
    <name evidence="9" type="ORF">O181_055872</name>
</gene>
<feature type="transmembrane region" description="Helical" evidence="8">
    <location>
        <begin position="87"/>
        <end position="106"/>
    </location>
</feature>
<dbReference type="InterPro" id="IPR039653">
    <property type="entry name" value="Prenyltransferase"/>
</dbReference>
<dbReference type="Gene3D" id="1.10.357.140">
    <property type="entry name" value="UbiA prenyltransferase"/>
    <property type="match status" value="1"/>
</dbReference>
<comment type="subcellular location">
    <subcellularLocation>
        <location evidence="2">Membrane</location>
        <topology evidence="2">Multi-pass membrane protein</topology>
    </subcellularLocation>
</comment>
<organism evidence="9 10">
    <name type="scientific">Austropuccinia psidii MF-1</name>
    <dbReference type="NCBI Taxonomy" id="1389203"/>
    <lineage>
        <taxon>Eukaryota</taxon>
        <taxon>Fungi</taxon>
        <taxon>Dikarya</taxon>
        <taxon>Basidiomycota</taxon>
        <taxon>Pucciniomycotina</taxon>
        <taxon>Pucciniomycetes</taxon>
        <taxon>Pucciniales</taxon>
        <taxon>Sphaerophragmiaceae</taxon>
        <taxon>Austropuccinia</taxon>
    </lineage>
</organism>
<keyword evidence="6 8" id="KW-1133">Transmembrane helix</keyword>
<dbReference type="EMBL" id="AVOT02025083">
    <property type="protein sequence ID" value="MBW0516157.1"/>
    <property type="molecule type" value="Genomic_DNA"/>
</dbReference>
<evidence type="ECO:0000313" key="9">
    <source>
        <dbReference type="EMBL" id="MBW0516157.1"/>
    </source>
</evidence>
<evidence type="ECO:0000256" key="8">
    <source>
        <dbReference type="SAM" id="Phobius"/>
    </source>
</evidence>
<sequence length="399" mass="44711">MLQVKDPVRVIGRPLGRLLSKPHTFCGRSRSSTQSSFSHPIVLLQPSEEGKYFGEDCSPHLSASGEKWRIFMKTGFACLRLARLHTLMAWAIFPAPAIYTIVLYHSSKSIHLHAIEKVIGCLRLSVVSFLCVMSYRAAGLAWDDLIDRDFDAQVRRSMKRPLPSGDISVDGALLYIILQTGLTFILLQVLAAQEVFLSFVLSGALFGIYPYLKRWTHYTQLFGSLLITMGVLQGWLFCATTYEPIYGIAPGWLHAAAILRRDWLQILPIFLMEFVYELAHELVYGCQDTEEDITIGLHSLSILCGYEKSRRLSTTLASCFCFLLAVCSKNAKVLAWPALLIPPVLLVRWTHKLDLSVSSCCAQWAVAAIKVKILVTFSLLTLFVLKEMDILLLMGMGCL</sequence>
<evidence type="ECO:0000256" key="4">
    <source>
        <dbReference type="ARBA" id="ARBA00022679"/>
    </source>
</evidence>
<feature type="transmembrane region" description="Helical" evidence="8">
    <location>
        <begin position="172"/>
        <end position="190"/>
    </location>
</feature>
<evidence type="ECO:0000256" key="1">
    <source>
        <dbReference type="ARBA" id="ARBA00001946"/>
    </source>
</evidence>
<comment type="caution">
    <text evidence="9">The sequence shown here is derived from an EMBL/GenBank/DDBJ whole genome shotgun (WGS) entry which is preliminary data.</text>
</comment>
<keyword evidence="7 8" id="KW-0472">Membrane</keyword>
<evidence type="ECO:0000256" key="5">
    <source>
        <dbReference type="ARBA" id="ARBA00022692"/>
    </source>
</evidence>
<dbReference type="GO" id="GO:0005886">
    <property type="term" value="C:plasma membrane"/>
    <property type="evidence" value="ECO:0007669"/>
    <property type="project" value="TreeGrafter"/>
</dbReference>
<evidence type="ECO:0000313" key="10">
    <source>
        <dbReference type="Proteomes" id="UP000765509"/>
    </source>
</evidence>
<evidence type="ECO:0000256" key="2">
    <source>
        <dbReference type="ARBA" id="ARBA00004141"/>
    </source>
</evidence>
<evidence type="ECO:0000256" key="3">
    <source>
        <dbReference type="ARBA" id="ARBA00005985"/>
    </source>
</evidence>
<proteinExistence type="inferred from homology"/>
<protein>
    <submittedName>
        <fullName evidence="9">Uncharacterized protein</fullName>
    </submittedName>
</protein>
<dbReference type="InterPro" id="IPR000537">
    <property type="entry name" value="UbiA_prenyltransferase"/>
</dbReference>
<feature type="transmembrane region" description="Helical" evidence="8">
    <location>
        <begin position="195"/>
        <end position="212"/>
    </location>
</feature>
<keyword evidence="4" id="KW-0808">Transferase</keyword>
<feature type="transmembrane region" description="Helical" evidence="8">
    <location>
        <begin position="218"/>
        <end position="238"/>
    </location>
</feature>
<dbReference type="PANTHER" id="PTHR11048:SF28">
    <property type="entry name" value="4-HYDROXYBENZOATE POLYPRENYLTRANSFERASE, MITOCHONDRIAL"/>
    <property type="match status" value="1"/>
</dbReference>
<reference evidence="9" key="1">
    <citation type="submission" date="2021-03" db="EMBL/GenBank/DDBJ databases">
        <title>Draft genome sequence of rust myrtle Austropuccinia psidii MF-1, a brazilian biotype.</title>
        <authorList>
            <person name="Quecine M.C."/>
            <person name="Pachon D.M.R."/>
            <person name="Bonatelli M.L."/>
            <person name="Correr F.H."/>
            <person name="Franceschini L.M."/>
            <person name="Leite T.F."/>
            <person name="Margarido G.R.A."/>
            <person name="Almeida C.A."/>
            <person name="Ferrarezi J.A."/>
            <person name="Labate C.A."/>
        </authorList>
    </citation>
    <scope>NUCLEOTIDE SEQUENCE</scope>
    <source>
        <strain evidence="9">MF-1</strain>
    </source>
</reference>
<comment type="similarity">
    <text evidence="3">Belongs to the UbiA prenyltransferase family.</text>
</comment>
<dbReference type="AlphaFoldDB" id="A0A9Q3E9R3"/>
<dbReference type="Pfam" id="PF01040">
    <property type="entry name" value="UbiA"/>
    <property type="match status" value="1"/>
</dbReference>
<dbReference type="Proteomes" id="UP000765509">
    <property type="component" value="Unassembled WGS sequence"/>
</dbReference>
<dbReference type="PANTHER" id="PTHR11048">
    <property type="entry name" value="PRENYLTRANSFERASES"/>
    <property type="match status" value="1"/>
</dbReference>